<dbReference type="AlphaFoldDB" id="A0A2L2T6Y0"/>
<keyword evidence="2" id="KW-1185">Reference proteome</keyword>
<reference evidence="2" key="1">
    <citation type="submission" date="2014-10" db="EMBL/GenBank/DDBJ databases">
        <authorList>
            <person name="King R."/>
        </authorList>
    </citation>
    <scope>NUCLEOTIDE SEQUENCE [LARGE SCALE GENOMIC DNA]</scope>
    <source>
        <strain evidence="2">A3/5</strain>
    </source>
</reference>
<dbReference type="OrthoDB" id="509124at2759"/>
<dbReference type="Pfam" id="PF10604">
    <property type="entry name" value="Polyketide_cyc2"/>
    <property type="match status" value="1"/>
</dbReference>
<accession>A0A2L2T6Y0</accession>
<dbReference type="KEGG" id="fvn:FVRRES_00055"/>
<dbReference type="Proteomes" id="UP000245910">
    <property type="component" value="Chromosome I"/>
</dbReference>
<protein>
    <recommendedName>
        <fullName evidence="3">Coenzyme Q-binding protein COQ10 START domain-containing protein</fullName>
    </recommendedName>
</protein>
<organism evidence="1 2">
    <name type="scientific">Fusarium venenatum</name>
    <dbReference type="NCBI Taxonomy" id="56646"/>
    <lineage>
        <taxon>Eukaryota</taxon>
        <taxon>Fungi</taxon>
        <taxon>Dikarya</taxon>
        <taxon>Ascomycota</taxon>
        <taxon>Pezizomycotina</taxon>
        <taxon>Sordariomycetes</taxon>
        <taxon>Hypocreomycetidae</taxon>
        <taxon>Hypocreales</taxon>
        <taxon>Nectriaceae</taxon>
        <taxon>Fusarium</taxon>
    </lineage>
</organism>
<evidence type="ECO:0000313" key="2">
    <source>
        <dbReference type="Proteomes" id="UP000245910"/>
    </source>
</evidence>
<dbReference type="GeneID" id="37251699"/>
<dbReference type="RefSeq" id="XP_025587263.1">
    <property type="nucleotide sequence ID" value="XM_025733931.2"/>
</dbReference>
<dbReference type="Gene3D" id="3.30.530.20">
    <property type="match status" value="1"/>
</dbReference>
<sequence length="150" mass="16976">MPEIQESLIISAPPAKVWAFLMDLKSWPEWNTFVTSIEIQPPHSELSVGSKQTIIINKSQSYTNTVSVLIPEKELRWNGSILTPAFIDTEHWCLLERVDGDDTLTRFVQGERFSGMLAPIVGAMGKLEELREGYVRMNQDLKKAIEGETI</sequence>
<dbReference type="PANTHER" id="PTHR36166">
    <property type="entry name" value="CHROMOSOME 9, WHOLE GENOME SHOTGUN SEQUENCE"/>
    <property type="match status" value="1"/>
</dbReference>
<dbReference type="InterPro" id="IPR019587">
    <property type="entry name" value="Polyketide_cyclase/dehydratase"/>
</dbReference>
<dbReference type="EMBL" id="LN649229">
    <property type="protein sequence ID" value="CEI63543.1"/>
    <property type="molecule type" value="Genomic_DNA"/>
</dbReference>
<dbReference type="SUPFAM" id="SSF55961">
    <property type="entry name" value="Bet v1-like"/>
    <property type="match status" value="1"/>
</dbReference>
<evidence type="ECO:0008006" key="3">
    <source>
        <dbReference type="Google" id="ProtNLM"/>
    </source>
</evidence>
<name>A0A2L2T6Y0_9HYPO</name>
<dbReference type="STRING" id="56646.A0A2L2T6Y0"/>
<dbReference type="CDD" id="cd07822">
    <property type="entry name" value="SRPBCC_4"/>
    <property type="match status" value="1"/>
</dbReference>
<dbReference type="PANTHER" id="PTHR36166:SF1">
    <property type="entry name" value="SRPBCC DOMAIN-CONTAINING PROTEIN"/>
    <property type="match status" value="1"/>
</dbReference>
<evidence type="ECO:0000313" key="1">
    <source>
        <dbReference type="EMBL" id="CEI63543.1"/>
    </source>
</evidence>
<proteinExistence type="predicted"/>
<dbReference type="InterPro" id="IPR023393">
    <property type="entry name" value="START-like_dom_sf"/>
</dbReference>